<gene>
    <name evidence="1" type="ORF">QEZ40_002119</name>
</gene>
<proteinExistence type="predicted"/>
<keyword evidence="2" id="KW-1185">Reference proteome</keyword>
<protein>
    <submittedName>
        <fullName evidence="1">Uncharacterized protein</fullName>
    </submittedName>
</protein>
<reference evidence="1 2" key="1">
    <citation type="submission" date="2023-05" db="EMBL/GenBank/DDBJ databases">
        <title>Sequencing and Assembly of Streptomyces sp. NP73.</title>
        <authorList>
            <person name="Konwar A.N."/>
            <person name="Saikia K."/>
            <person name="Thakur D."/>
        </authorList>
    </citation>
    <scope>NUCLEOTIDE SEQUENCE [LARGE SCALE GENOMIC DNA]</scope>
    <source>
        <strain evidence="1 2">NP73</strain>
    </source>
</reference>
<evidence type="ECO:0000313" key="1">
    <source>
        <dbReference type="EMBL" id="MDK9497460.1"/>
    </source>
</evidence>
<comment type="caution">
    <text evidence="1">The sequence shown here is derived from an EMBL/GenBank/DDBJ whole genome shotgun (WGS) entry which is preliminary data.</text>
</comment>
<dbReference type="Proteomes" id="UP001223390">
    <property type="component" value="Unassembled WGS sequence"/>
</dbReference>
<accession>A0ABT7GX32</accession>
<organism evidence="1 2">
    <name type="scientific">Streptomyces katrae</name>
    <dbReference type="NCBI Taxonomy" id="68223"/>
    <lineage>
        <taxon>Bacteria</taxon>
        <taxon>Bacillati</taxon>
        <taxon>Actinomycetota</taxon>
        <taxon>Actinomycetes</taxon>
        <taxon>Kitasatosporales</taxon>
        <taxon>Streptomycetaceae</taxon>
        <taxon>Streptomyces</taxon>
    </lineage>
</organism>
<dbReference type="EMBL" id="JASITI010000019">
    <property type="protein sequence ID" value="MDK9497460.1"/>
    <property type="molecule type" value="Genomic_DNA"/>
</dbReference>
<evidence type="ECO:0000313" key="2">
    <source>
        <dbReference type="Proteomes" id="UP001223390"/>
    </source>
</evidence>
<dbReference type="RefSeq" id="WP_185910980.1">
    <property type="nucleotide sequence ID" value="NZ_JASITI010000019.1"/>
</dbReference>
<sequence length="48" mass="5290">MPDACSIDFSDQPLTRARAIGEPSAELLDRAHAGWERFLVTFEGAPDE</sequence>
<name>A0ABT7GX32_9ACTN</name>